<comment type="caution">
    <text evidence="1">The sequence shown here is derived from an EMBL/GenBank/DDBJ whole genome shotgun (WGS) entry which is preliminary data.</text>
</comment>
<name>A0ACC1S4A5_9HYPO</name>
<evidence type="ECO:0000313" key="1">
    <source>
        <dbReference type="EMBL" id="KAJ3531811.1"/>
    </source>
</evidence>
<keyword evidence="2" id="KW-1185">Reference proteome</keyword>
<evidence type="ECO:0000313" key="2">
    <source>
        <dbReference type="Proteomes" id="UP001148629"/>
    </source>
</evidence>
<organism evidence="1 2">
    <name type="scientific">Fusarium decemcellulare</name>
    <dbReference type="NCBI Taxonomy" id="57161"/>
    <lineage>
        <taxon>Eukaryota</taxon>
        <taxon>Fungi</taxon>
        <taxon>Dikarya</taxon>
        <taxon>Ascomycota</taxon>
        <taxon>Pezizomycotina</taxon>
        <taxon>Sordariomycetes</taxon>
        <taxon>Hypocreomycetidae</taxon>
        <taxon>Hypocreales</taxon>
        <taxon>Nectriaceae</taxon>
        <taxon>Fusarium</taxon>
        <taxon>Fusarium decemcellulare species complex</taxon>
    </lineage>
</organism>
<dbReference type="Proteomes" id="UP001148629">
    <property type="component" value="Unassembled WGS sequence"/>
</dbReference>
<dbReference type="EMBL" id="JANRMS010001023">
    <property type="protein sequence ID" value="KAJ3531811.1"/>
    <property type="molecule type" value="Genomic_DNA"/>
</dbReference>
<proteinExistence type="predicted"/>
<reference evidence="1" key="1">
    <citation type="submission" date="2022-08" db="EMBL/GenBank/DDBJ databases">
        <title>Genome Sequence of Fusarium decemcellulare.</title>
        <authorList>
            <person name="Buettner E."/>
        </authorList>
    </citation>
    <scope>NUCLEOTIDE SEQUENCE</scope>
    <source>
        <strain evidence="1">Babe19</strain>
    </source>
</reference>
<protein>
    <submittedName>
        <fullName evidence="1">Uncharacterized protein</fullName>
    </submittedName>
</protein>
<sequence length="1001" mass="114448">MAEAFATLSIAANVAQFIEYALALISDCREIYESTDGAKQGNLELETVIQSIQDRHARIKAACSSSNGQALPKPILKLVQACEPRIKSLIGILEEIKATKKSRFPKLGSLRAAIVASCYGNTLCGLKKRLLVIEEEVSREMINVLNDKQSRMAMSLDRLRETSQEGCERIESRLNSAKAEVKKNQEHLSRTMSHSNSKAFASVVSKVEELLQEVKEVEKDQTFLNSFGFEDLREREHRIKDAGTKTLDWIFEQQETNYMDWLTSKNDVYWIQGKAGSGKSTLMKYVCQHDSTKKALEQWAGACHLVTAQFFFWNPGLQMQKSQRGLLQSLLYQILSSCQSLIKLVRPENSPTHWTVKELFDLICKVVSQGTSTTKFCFFIDGLDEYEGDIEDIVSAVKTLGSLPTVKLCISSRPWNQFVAAFDRKGYTLVLQYFTKEDMVNYAKQEFLKDTIFRKLSDANPKFHQLSAMIATKAEGVWLWVFLVTRNLLSELSDCDTFEHVEEMLESLPGELEDYYDRILDRLNPVDRIEADRIFLITLDAAKPLPVSALPWIAKSYQDPWFAIYSPIQPISTTEIDQTHASWRTSLGNRCGDLLEIHEYSSNVPLFHHRVDFLHRTVRDHLMATYQHKLLKRVPDDFKTNRILCRIMLRLLKGLDVDPDEVELRISGILSVVDEFLYYTQELDLVGEVDHSLVDEVDLTVSEYYQKRSNHWTNSRPPSQGQYWEEFGQCTFYALAIQSKLSGYVIAKLDANPELLKNKSGRSLLDYALRPTRVVDSDLPYDAQSRKSLISTETKIIKAFLDRGVDINQNTCLYHDACGGTTRTQSLWSLFLLFCYQNYEKAHPTVLQSWYRTTELLILHDASPHAGVMIPAQTFSGSRTLTVAEVLAAVFPAFKARALIQCMVDSHRKKCRTSWLYWAWWNWSLSSWETVQMEALKPKDKIAARPQIRDTHRFNLPQRQNRMVVPFPKRRTAGAGPCIRIPLPKDPGTGLFDDFQGSSFF</sequence>
<gene>
    <name evidence="1" type="ORF">NM208_g8717</name>
</gene>
<accession>A0ACC1S4A5</accession>